<dbReference type="PROSITE" id="PS50103">
    <property type="entry name" value="ZF_C3H1"/>
    <property type="match status" value="1"/>
</dbReference>
<keyword evidence="1 4" id="KW-0479">Metal-binding</keyword>
<dbReference type="SUPFAM" id="SSF90229">
    <property type="entry name" value="CCCH zinc finger"/>
    <property type="match status" value="1"/>
</dbReference>
<evidence type="ECO:0000256" key="5">
    <source>
        <dbReference type="SAM" id="Coils"/>
    </source>
</evidence>
<feature type="compositionally biased region" description="Basic residues" evidence="6">
    <location>
        <begin position="325"/>
        <end position="335"/>
    </location>
</feature>
<evidence type="ECO:0000256" key="4">
    <source>
        <dbReference type="PROSITE-ProRule" id="PRU00723"/>
    </source>
</evidence>
<dbReference type="SMART" id="SM00356">
    <property type="entry name" value="ZnF_C3H1"/>
    <property type="match status" value="1"/>
</dbReference>
<evidence type="ECO:0000259" key="7">
    <source>
        <dbReference type="PROSITE" id="PS50103"/>
    </source>
</evidence>
<dbReference type="EMBL" id="CAJPDS010000122">
    <property type="protein sequence ID" value="CAF9938962.1"/>
    <property type="molecule type" value="Genomic_DNA"/>
</dbReference>
<dbReference type="Pfam" id="PF25543">
    <property type="entry name" value="zf-CCCH_tandem"/>
    <property type="match status" value="1"/>
</dbReference>
<feature type="compositionally biased region" description="Polar residues" evidence="6">
    <location>
        <begin position="27"/>
        <end position="37"/>
    </location>
</feature>
<dbReference type="Pfam" id="PF25540">
    <property type="entry name" value="DUF7923"/>
    <property type="match status" value="1"/>
</dbReference>
<dbReference type="OrthoDB" id="5403927at2759"/>
<dbReference type="PANTHER" id="PTHR37543">
    <property type="entry name" value="CCCH ZINC FINGER DNA BINDING PROTEIN (AFU_ORTHOLOGUE AFUA_5G12760)"/>
    <property type="match status" value="1"/>
</dbReference>
<feature type="zinc finger region" description="C3H1-type" evidence="4">
    <location>
        <begin position="384"/>
        <end position="412"/>
    </location>
</feature>
<evidence type="ECO:0000256" key="2">
    <source>
        <dbReference type="ARBA" id="ARBA00022771"/>
    </source>
</evidence>
<gene>
    <name evidence="8" type="ORF">HETSPECPRED_001438</name>
</gene>
<evidence type="ECO:0000256" key="6">
    <source>
        <dbReference type="SAM" id="MobiDB-lite"/>
    </source>
</evidence>
<keyword evidence="9" id="KW-1185">Reference proteome</keyword>
<proteinExistence type="predicted"/>
<keyword evidence="3 4" id="KW-0862">Zinc</keyword>
<reference evidence="8" key="1">
    <citation type="submission" date="2021-03" db="EMBL/GenBank/DDBJ databases">
        <authorList>
            <person name="Tagirdzhanova G."/>
        </authorList>
    </citation>
    <scope>NUCLEOTIDE SEQUENCE</scope>
</reference>
<feature type="domain" description="C3H1-type" evidence="7">
    <location>
        <begin position="384"/>
        <end position="412"/>
    </location>
</feature>
<sequence length="564" mass="63064">MADILIDFSIEESPPSEPSSKGSSIEQPLSSTPSSKHSQFLDRINAFRKLGEECYAALEELIEKYEKVKAENKSLKSHLTDTTTSEDTSAVFSLQPEASFQELQIKTLENQLKAARLSMETAPFVLVLIDGNAHTFDDLLFQQGSLGGAEAGLILRDEIAAKIHQYAAAEDWKIIAKLYADFEDLLENESKPRPFTEAGLRKFFGGFTQVESAFEVVDTGPGLAEANLKISEMLHLFASNVQCKHIFYACGPDALSLSALDPYRNNFIVSSSITLIKSKAYKDPEIYLPFEIMEIPALFQGDIEETPNSSLSESPRKIPSSRSRERSRRRTRASRQRQSVPSAVRRSTWGPGTKSILLNIDNQRVDSQLDKLDPKAIESFKQRSKKRKVCMWYHLDGRCLNGSSCTYSHGIRLNAGEVDVLRSKNRENPCENGSKCRNPDCHYGHMCARVHCTWGNLCRFKHVHGISRDAIKIYDGSNDYEITESDTVTEMSTDSSGEVSKIEKGAGMQAIVDNAINFHIPSVILAPRNPNIPEEQDEGKIKEAQEAVEEPYKRFFTGFKGVQV</sequence>
<keyword evidence="5" id="KW-0175">Coiled coil</keyword>
<dbReference type="PANTHER" id="PTHR37543:SF1">
    <property type="entry name" value="CCCH ZINC FINGER DNA BINDING PROTEIN (AFU_ORTHOLOGUE AFUA_5G12760)"/>
    <property type="match status" value="1"/>
</dbReference>
<protein>
    <recommendedName>
        <fullName evidence="7">C3H1-type domain-containing protein</fullName>
    </recommendedName>
</protein>
<evidence type="ECO:0000313" key="9">
    <source>
        <dbReference type="Proteomes" id="UP000664521"/>
    </source>
</evidence>
<dbReference type="Pfam" id="PF25542">
    <property type="entry name" value="zf-CCCH_12"/>
    <property type="match status" value="1"/>
</dbReference>
<evidence type="ECO:0000256" key="1">
    <source>
        <dbReference type="ARBA" id="ARBA00022723"/>
    </source>
</evidence>
<feature type="region of interest" description="Disordered" evidence="6">
    <location>
        <begin position="306"/>
        <end position="348"/>
    </location>
</feature>
<accession>A0A8H3J1G5</accession>
<dbReference type="Proteomes" id="UP000664521">
    <property type="component" value="Unassembled WGS sequence"/>
</dbReference>
<evidence type="ECO:0000256" key="3">
    <source>
        <dbReference type="ARBA" id="ARBA00022833"/>
    </source>
</evidence>
<feature type="region of interest" description="Disordered" evidence="6">
    <location>
        <begin position="1"/>
        <end position="37"/>
    </location>
</feature>
<dbReference type="InterPro" id="IPR057654">
    <property type="entry name" value="Znf-CCCH_tandem"/>
</dbReference>
<organism evidence="8 9">
    <name type="scientific">Heterodermia speciosa</name>
    <dbReference type="NCBI Taxonomy" id="116794"/>
    <lineage>
        <taxon>Eukaryota</taxon>
        <taxon>Fungi</taxon>
        <taxon>Dikarya</taxon>
        <taxon>Ascomycota</taxon>
        <taxon>Pezizomycotina</taxon>
        <taxon>Lecanoromycetes</taxon>
        <taxon>OSLEUM clade</taxon>
        <taxon>Lecanoromycetidae</taxon>
        <taxon>Caliciales</taxon>
        <taxon>Physciaceae</taxon>
        <taxon>Heterodermia</taxon>
    </lineage>
</organism>
<feature type="coiled-coil region" evidence="5">
    <location>
        <begin position="55"/>
        <end position="118"/>
    </location>
</feature>
<dbReference type="GO" id="GO:0008270">
    <property type="term" value="F:zinc ion binding"/>
    <property type="evidence" value="ECO:0007669"/>
    <property type="project" value="UniProtKB-KW"/>
</dbReference>
<dbReference type="InterPro" id="IPR057683">
    <property type="entry name" value="DUF7923"/>
</dbReference>
<dbReference type="InterPro" id="IPR036855">
    <property type="entry name" value="Znf_CCCH_sf"/>
</dbReference>
<evidence type="ECO:0000313" key="8">
    <source>
        <dbReference type="EMBL" id="CAF9938962.1"/>
    </source>
</evidence>
<keyword evidence="2 4" id="KW-0863">Zinc-finger</keyword>
<comment type="caution">
    <text evidence="8">The sequence shown here is derived from an EMBL/GenBank/DDBJ whole genome shotgun (WGS) entry which is preliminary data.</text>
</comment>
<dbReference type="AlphaFoldDB" id="A0A8H3J1G5"/>
<dbReference type="Gene3D" id="4.10.1000.10">
    <property type="entry name" value="Zinc finger, CCCH-type"/>
    <property type="match status" value="1"/>
</dbReference>
<name>A0A8H3J1G5_9LECA</name>
<dbReference type="InterPro" id="IPR000571">
    <property type="entry name" value="Znf_CCCH"/>
</dbReference>